<protein>
    <recommendedName>
        <fullName evidence="9">Cystatin domain-containing protein</fullName>
    </recommendedName>
</protein>
<evidence type="ECO:0000256" key="1">
    <source>
        <dbReference type="ARBA" id="ARBA00004613"/>
    </source>
</evidence>
<dbReference type="SUPFAM" id="SSF54403">
    <property type="entry name" value="Cystatin/monellin"/>
    <property type="match status" value="1"/>
</dbReference>
<gene>
    <name evidence="7" type="ORF">XELAEV_18032755mg</name>
</gene>
<feature type="signal peptide" evidence="6">
    <location>
        <begin position="1"/>
        <end position="24"/>
    </location>
</feature>
<dbReference type="Gene3D" id="3.10.450.10">
    <property type="match status" value="1"/>
</dbReference>
<organism evidence="7 8">
    <name type="scientific">Xenopus laevis</name>
    <name type="common">African clawed frog</name>
    <dbReference type="NCBI Taxonomy" id="8355"/>
    <lineage>
        <taxon>Eukaryota</taxon>
        <taxon>Metazoa</taxon>
        <taxon>Chordata</taxon>
        <taxon>Craniata</taxon>
        <taxon>Vertebrata</taxon>
        <taxon>Euteleostomi</taxon>
        <taxon>Amphibia</taxon>
        <taxon>Batrachia</taxon>
        <taxon>Anura</taxon>
        <taxon>Pipoidea</taxon>
        <taxon>Pipidae</taxon>
        <taxon>Xenopodinae</taxon>
        <taxon>Xenopus</taxon>
        <taxon>Xenopus</taxon>
    </lineage>
</organism>
<feature type="chain" id="PRO_5037976986" description="Cystatin domain-containing protein" evidence="6">
    <location>
        <begin position="25"/>
        <end position="168"/>
    </location>
</feature>
<dbReference type="InterPro" id="IPR046350">
    <property type="entry name" value="Cystatin_sf"/>
</dbReference>
<proteinExistence type="inferred from homology"/>
<keyword evidence="3" id="KW-0964">Secreted</keyword>
<evidence type="ECO:0000256" key="2">
    <source>
        <dbReference type="ARBA" id="ARBA00005320"/>
    </source>
</evidence>
<evidence type="ECO:0000313" key="8">
    <source>
        <dbReference type="Proteomes" id="UP000694892"/>
    </source>
</evidence>
<sequence length="168" mass="18815">MSRVLSNGLRVSVTALTCAALVICAPLSLERPPQWDQDVAVEKLIHSLNNGHNGNFTFRLRGIERDSQSGAPNEGLRLKVTLQETLCLISEDLQNQNCPFNPDGEVKVCLLHMEQPAATSTECTNNVKDRNREVRVHKRELNSTTLETDFGETVQILSCLECIFDLFY</sequence>
<keyword evidence="4 6" id="KW-0732">Signal</keyword>
<dbReference type="InterPro" id="IPR001894">
    <property type="entry name" value="Cathelicidin-like"/>
</dbReference>
<evidence type="ECO:0000256" key="5">
    <source>
        <dbReference type="ARBA" id="ARBA00023157"/>
    </source>
</evidence>
<dbReference type="Proteomes" id="UP000694892">
    <property type="component" value="Chromosome 6S"/>
</dbReference>
<dbReference type="EMBL" id="CM004477">
    <property type="protein sequence ID" value="OCT73791.1"/>
    <property type="molecule type" value="Genomic_DNA"/>
</dbReference>
<reference evidence="8" key="1">
    <citation type="journal article" date="2016" name="Nature">
        <title>Genome evolution in the allotetraploid frog Xenopus laevis.</title>
        <authorList>
            <person name="Session A.M."/>
            <person name="Uno Y."/>
            <person name="Kwon T."/>
            <person name="Chapman J.A."/>
            <person name="Toyoda A."/>
            <person name="Takahashi S."/>
            <person name="Fukui A."/>
            <person name="Hikosaka A."/>
            <person name="Suzuki A."/>
            <person name="Kondo M."/>
            <person name="van Heeringen S.J."/>
            <person name="Quigley I."/>
            <person name="Heinz S."/>
            <person name="Ogino H."/>
            <person name="Ochi H."/>
            <person name="Hellsten U."/>
            <person name="Lyons J.B."/>
            <person name="Simakov O."/>
            <person name="Putnam N."/>
            <person name="Stites J."/>
            <person name="Kuroki Y."/>
            <person name="Tanaka T."/>
            <person name="Michiue T."/>
            <person name="Watanabe M."/>
            <person name="Bogdanovic O."/>
            <person name="Lister R."/>
            <person name="Georgiou G."/>
            <person name="Paranjpe S.S."/>
            <person name="van Kruijsbergen I."/>
            <person name="Shu S."/>
            <person name="Carlson J."/>
            <person name="Kinoshita T."/>
            <person name="Ohta Y."/>
            <person name="Mawaribuchi S."/>
            <person name="Jenkins J."/>
            <person name="Grimwood J."/>
            <person name="Schmutz J."/>
            <person name="Mitros T."/>
            <person name="Mozaffari S.V."/>
            <person name="Suzuki Y."/>
            <person name="Haramoto Y."/>
            <person name="Yamamoto T.S."/>
            <person name="Takagi C."/>
            <person name="Heald R."/>
            <person name="Miller K."/>
            <person name="Haudenschild C."/>
            <person name="Kitzman J."/>
            <person name="Nakayama T."/>
            <person name="Izutsu Y."/>
            <person name="Robert J."/>
            <person name="Fortriede J."/>
            <person name="Burns K."/>
            <person name="Lotay V."/>
            <person name="Karimi K."/>
            <person name="Yasuoka Y."/>
            <person name="Dichmann D.S."/>
            <person name="Flajnik M.F."/>
            <person name="Houston D.W."/>
            <person name="Shendure J."/>
            <person name="DuPasquier L."/>
            <person name="Vize P.D."/>
            <person name="Zorn A.M."/>
            <person name="Ito M."/>
            <person name="Marcotte E.M."/>
            <person name="Wallingford J.B."/>
            <person name="Ito Y."/>
            <person name="Asashima M."/>
            <person name="Ueno N."/>
            <person name="Matsuda Y."/>
            <person name="Veenstra G.J."/>
            <person name="Fujiyama A."/>
            <person name="Harland R.M."/>
            <person name="Taira M."/>
            <person name="Rokhsar D.S."/>
        </authorList>
    </citation>
    <scope>NUCLEOTIDE SEQUENCE [LARGE SCALE GENOMIC DNA]</scope>
    <source>
        <strain evidence="8">J</strain>
    </source>
</reference>
<evidence type="ECO:0000256" key="4">
    <source>
        <dbReference type="ARBA" id="ARBA00022729"/>
    </source>
</evidence>
<keyword evidence="5" id="KW-1015">Disulfide bond</keyword>
<dbReference type="GO" id="GO:0005615">
    <property type="term" value="C:extracellular space"/>
    <property type="evidence" value="ECO:0007669"/>
    <property type="project" value="TreeGrafter"/>
</dbReference>
<dbReference type="Pfam" id="PF00666">
    <property type="entry name" value="Cathelicidins"/>
    <property type="match status" value="1"/>
</dbReference>
<name>A0A974CJH0_XENLA</name>
<evidence type="ECO:0008006" key="9">
    <source>
        <dbReference type="Google" id="ProtNLM"/>
    </source>
</evidence>
<evidence type="ECO:0000256" key="6">
    <source>
        <dbReference type="SAM" id="SignalP"/>
    </source>
</evidence>
<accession>A0A974CJH0</accession>
<dbReference type="PANTHER" id="PTHR10206">
    <property type="entry name" value="CATHELICIDIN"/>
    <property type="match status" value="1"/>
</dbReference>
<dbReference type="AlphaFoldDB" id="A0A974CJH0"/>
<comment type="similarity">
    <text evidence="2">Belongs to the cathelicidin family.</text>
</comment>
<evidence type="ECO:0000313" key="7">
    <source>
        <dbReference type="EMBL" id="OCT73791.1"/>
    </source>
</evidence>
<dbReference type="GO" id="GO:0006952">
    <property type="term" value="P:defense response"/>
    <property type="evidence" value="ECO:0007669"/>
    <property type="project" value="InterPro"/>
</dbReference>
<dbReference type="PANTHER" id="PTHR10206:SF4">
    <property type="entry name" value="NEUTROPHILIC GRANULE PROTEIN"/>
    <property type="match status" value="1"/>
</dbReference>
<comment type="subcellular location">
    <subcellularLocation>
        <location evidence="1">Secreted</location>
    </subcellularLocation>
</comment>
<evidence type="ECO:0000256" key="3">
    <source>
        <dbReference type="ARBA" id="ARBA00022525"/>
    </source>
</evidence>